<comment type="caution">
    <text evidence="8">Lacks conserved residue(s) required for the propagation of feature annotation.</text>
</comment>
<dbReference type="InterPro" id="IPR035906">
    <property type="entry name" value="MetI-like_sf"/>
</dbReference>
<evidence type="ECO:0000313" key="11">
    <source>
        <dbReference type="Proteomes" id="UP000199607"/>
    </source>
</evidence>
<evidence type="ECO:0000256" key="1">
    <source>
        <dbReference type="ARBA" id="ARBA00004651"/>
    </source>
</evidence>
<feature type="transmembrane region" description="Helical" evidence="8">
    <location>
        <begin position="381"/>
        <end position="402"/>
    </location>
</feature>
<dbReference type="PANTHER" id="PTHR43470:SF5">
    <property type="entry name" value="PHOSPHATE TRANSPORT SYSTEM PERMEASE PROTEIN PSTA"/>
    <property type="match status" value="1"/>
</dbReference>
<keyword evidence="6 8" id="KW-1133">Transmembrane helix</keyword>
<dbReference type="EMBL" id="FOTC01000001">
    <property type="protein sequence ID" value="SFK71983.1"/>
    <property type="molecule type" value="Genomic_DNA"/>
</dbReference>
<evidence type="ECO:0000256" key="6">
    <source>
        <dbReference type="ARBA" id="ARBA00022989"/>
    </source>
</evidence>
<dbReference type="InterPro" id="IPR000515">
    <property type="entry name" value="MetI-like"/>
</dbReference>
<gene>
    <name evidence="10" type="ORF">SAMN04487950_0757</name>
</gene>
<feature type="transmembrane region" description="Helical" evidence="8">
    <location>
        <begin position="254"/>
        <end position="274"/>
    </location>
</feature>
<keyword evidence="5 8" id="KW-0812">Transmembrane</keyword>
<feature type="transmembrane region" description="Helical" evidence="8">
    <location>
        <begin position="90"/>
        <end position="111"/>
    </location>
</feature>
<proteinExistence type="inferred from homology"/>
<evidence type="ECO:0000256" key="2">
    <source>
        <dbReference type="ARBA" id="ARBA00007069"/>
    </source>
</evidence>
<dbReference type="CDD" id="cd06261">
    <property type="entry name" value="TM_PBP2"/>
    <property type="match status" value="1"/>
</dbReference>
<dbReference type="PANTHER" id="PTHR43470">
    <property type="entry name" value="PHOSPHATE TRANSPORT SYSTEM PERMEASE PROTEIN PSTA-RELATED"/>
    <property type="match status" value="1"/>
</dbReference>
<dbReference type="SUPFAM" id="SSF161098">
    <property type="entry name" value="MetI-like"/>
    <property type="match status" value="1"/>
</dbReference>
<dbReference type="GO" id="GO:0035435">
    <property type="term" value="P:phosphate ion transmembrane transport"/>
    <property type="evidence" value="ECO:0007669"/>
    <property type="project" value="InterPro"/>
</dbReference>
<evidence type="ECO:0000256" key="5">
    <source>
        <dbReference type="ARBA" id="ARBA00022692"/>
    </source>
</evidence>
<dbReference type="Proteomes" id="UP000199607">
    <property type="component" value="Unassembled WGS sequence"/>
</dbReference>
<dbReference type="Gene3D" id="1.10.3720.10">
    <property type="entry name" value="MetI-like"/>
    <property type="match status" value="1"/>
</dbReference>
<comment type="subcellular location">
    <subcellularLocation>
        <location evidence="1 8">Cell membrane</location>
        <topology evidence="1 8">Multi-pass membrane protein</topology>
    </subcellularLocation>
</comment>
<dbReference type="STRING" id="553466.SAMN04487950_0757"/>
<keyword evidence="3" id="KW-0813">Transport</keyword>
<dbReference type="Pfam" id="PF00528">
    <property type="entry name" value="BPD_transp_1"/>
    <property type="match status" value="1"/>
</dbReference>
<evidence type="ECO:0000313" key="10">
    <source>
        <dbReference type="EMBL" id="SFK71983.1"/>
    </source>
</evidence>
<evidence type="ECO:0000256" key="4">
    <source>
        <dbReference type="ARBA" id="ARBA00022475"/>
    </source>
</evidence>
<evidence type="ECO:0000256" key="8">
    <source>
        <dbReference type="RuleBase" id="RU363043"/>
    </source>
</evidence>
<feature type="transmembrane region" description="Helical" evidence="8">
    <location>
        <begin position="57"/>
        <end position="78"/>
    </location>
</feature>
<sequence length="532" mass="55736">MAAETQSDTDFGEVSQLKGILFEYLSLGASLLGILSLAALLVYVAVDAFGLEAADPLWFLIYFVTLVVPTLGFVGYGVKNRAVGTVGGTSLLYLLGGLAATLALSILFIIFDAQQWLLVYTVGVLPAALVFIYGRMKEWQQANLLTPIVFAVGSMLGVFLKGPLATFPQKWIIYLWTLGVPVAALLGSRALNRDGRDAAVATAVGTLAIAVAAALAGPALTGLNSDVTLLLGLFVGAPTLAYVARVVRTGHDGVAGLLMPVVIFGGMLLGAFVVQQVAVAQPESWVTWSYFTNPPSQLSAEEAGLFPAIVGSVFVITNVAIMTLALGVATSIYLEEYAASSGLLGKITRLIQVNISNLAGVPSVVYGLLGLALFINGLGLGLGIVLVASITLSLLILPIVIISSQEAIRSVPNELRQASYGMGATRWQTIRNVVLPQSLPGILTGTILALGRAIGETAPLLMIGAATTTFAPPTGYFDSVTVMPLQIYAWSSQPSDAFRYGVVAAGVVTLLIVLLTMNSVAILVRNKYQNES</sequence>
<dbReference type="AlphaFoldDB" id="A0A1I4BTW6"/>
<name>A0A1I4BTW6_9EURY</name>
<dbReference type="NCBIfam" id="TIGR00974">
    <property type="entry name" value="3a0107s02c"/>
    <property type="match status" value="1"/>
</dbReference>
<dbReference type="GO" id="GO:0005886">
    <property type="term" value="C:plasma membrane"/>
    <property type="evidence" value="ECO:0007669"/>
    <property type="project" value="UniProtKB-SubCell"/>
</dbReference>
<dbReference type="PROSITE" id="PS50928">
    <property type="entry name" value="ABC_TM1"/>
    <property type="match status" value="1"/>
</dbReference>
<evidence type="ECO:0000256" key="7">
    <source>
        <dbReference type="ARBA" id="ARBA00023136"/>
    </source>
</evidence>
<keyword evidence="11" id="KW-1185">Reference proteome</keyword>
<protein>
    <recommendedName>
        <fullName evidence="8">Phosphate transport system permease protein PstA</fullName>
    </recommendedName>
</protein>
<evidence type="ECO:0000259" key="9">
    <source>
        <dbReference type="PROSITE" id="PS50928"/>
    </source>
</evidence>
<dbReference type="GO" id="GO:0005315">
    <property type="term" value="F:phosphate transmembrane transporter activity"/>
    <property type="evidence" value="ECO:0007669"/>
    <property type="project" value="InterPro"/>
</dbReference>
<accession>A0A1I4BTW6</accession>
<feature type="transmembrane region" description="Helical" evidence="8">
    <location>
        <begin position="172"/>
        <end position="191"/>
    </location>
</feature>
<feature type="transmembrane region" description="Helical" evidence="8">
    <location>
        <begin position="21"/>
        <end position="45"/>
    </location>
</feature>
<feature type="transmembrane region" description="Helical" evidence="8">
    <location>
        <begin position="198"/>
        <end position="221"/>
    </location>
</feature>
<feature type="transmembrane region" description="Helical" evidence="8">
    <location>
        <begin position="117"/>
        <end position="135"/>
    </location>
</feature>
<keyword evidence="4 8" id="KW-1003">Cell membrane</keyword>
<feature type="transmembrane region" description="Helical" evidence="8">
    <location>
        <begin position="305"/>
        <end position="334"/>
    </location>
</feature>
<organism evidence="10 11">
    <name type="scientific">Halogranum rubrum</name>
    <dbReference type="NCBI Taxonomy" id="553466"/>
    <lineage>
        <taxon>Archaea</taxon>
        <taxon>Methanobacteriati</taxon>
        <taxon>Methanobacteriota</taxon>
        <taxon>Stenosarchaea group</taxon>
        <taxon>Halobacteria</taxon>
        <taxon>Halobacteriales</taxon>
        <taxon>Haloferacaceae</taxon>
    </lineage>
</organism>
<reference evidence="11" key="1">
    <citation type="submission" date="2016-10" db="EMBL/GenBank/DDBJ databases">
        <authorList>
            <person name="Varghese N."/>
            <person name="Submissions S."/>
        </authorList>
    </citation>
    <scope>NUCLEOTIDE SEQUENCE [LARGE SCALE GENOMIC DNA]</scope>
    <source>
        <strain evidence="11">CGMCC 1.7738</strain>
    </source>
</reference>
<feature type="transmembrane region" description="Helical" evidence="8">
    <location>
        <begin position="355"/>
        <end position="375"/>
    </location>
</feature>
<feature type="transmembrane region" description="Helical" evidence="8">
    <location>
        <begin position="497"/>
        <end position="524"/>
    </location>
</feature>
<dbReference type="InterPro" id="IPR005672">
    <property type="entry name" value="Phosphate_PstA"/>
</dbReference>
<evidence type="ECO:0000256" key="3">
    <source>
        <dbReference type="ARBA" id="ARBA00022448"/>
    </source>
</evidence>
<dbReference type="RefSeq" id="WP_089865863.1">
    <property type="nucleotide sequence ID" value="NZ_FOTC01000001.1"/>
</dbReference>
<comment type="similarity">
    <text evidence="2 8">Belongs to the binding-protein-dependent transport system permease family. CysTW subfamily.</text>
</comment>
<feature type="domain" description="ABC transmembrane type-1" evidence="9">
    <location>
        <begin position="309"/>
        <end position="521"/>
    </location>
</feature>
<keyword evidence="7 8" id="KW-0472">Membrane</keyword>
<feature type="transmembrane region" description="Helical" evidence="8">
    <location>
        <begin position="227"/>
        <end position="247"/>
    </location>
</feature>
<feature type="transmembrane region" description="Helical" evidence="8">
    <location>
        <begin position="142"/>
        <end position="160"/>
    </location>
</feature>